<protein>
    <submittedName>
        <fullName evidence="2">Anti-sigma regulatory factor</fullName>
    </submittedName>
</protein>
<dbReference type="EMBL" id="CP158296">
    <property type="protein sequence ID" value="XBV83482.1"/>
    <property type="molecule type" value="Genomic_DNA"/>
</dbReference>
<dbReference type="InterPro" id="IPR003594">
    <property type="entry name" value="HATPase_dom"/>
</dbReference>
<sequence length="139" mass="15106">MVWSNPEHEHYDVASQEDVVRVRRAVQGYAERLGFSVLDQTRLMTAASELARNALVHAGGGEATVEAVTRGLQRGLQLTLQDHGPGIPDLELALRDGYSSGDGLGLGLGGAQRLAHEFEVEPLMPSGLRVVVRRWRGQP</sequence>
<dbReference type="SMART" id="SM00387">
    <property type="entry name" value="HATPase_c"/>
    <property type="match status" value="1"/>
</dbReference>
<dbReference type="RefSeq" id="WP_350240995.1">
    <property type="nucleotide sequence ID" value="NZ_CP158296.1"/>
</dbReference>
<keyword evidence="2" id="KW-0614">Plasmid</keyword>
<geneLocation type="plasmid" evidence="2">
    <name>pDson04</name>
</geneLocation>
<dbReference type="InterPro" id="IPR036890">
    <property type="entry name" value="HATPase_C_sf"/>
</dbReference>
<dbReference type="SUPFAM" id="SSF55874">
    <property type="entry name" value="ATPase domain of HSP90 chaperone/DNA topoisomerase II/histidine kinase"/>
    <property type="match status" value="1"/>
</dbReference>
<proteinExistence type="predicted"/>
<accession>A0AAU7U4S1</accession>
<name>A0AAU7U4S1_9DEIO</name>
<dbReference type="AlphaFoldDB" id="A0AAU7U4S1"/>
<dbReference type="KEGG" id="dsc:ABOD76_00480"/>
<feature type="domain" description="Histidine kinase/HSP90-like ATPase" evidence="1">
    <location>
        <begin position="38"/>
        <end position="138"/>
    </location>
</feature>
<gene>
    <name evidence="2" type="ORF">ABOD76_00480</name>
</gene>
<organism evidence="2">
    <name type="scientific">Deinococcus sonorensis KR-87</name>
    <dbReference type="NCBI Taxonomy" id="694439"/>
    <lineage>
        <taxon>Bacteria</taxon>
        <taxon>Thermotogati</taxon>
        <taxon>Deinococcota</taxon>
        <taxon>Deinococci</taxon>
        <taxon>Deinococcales</taxon>
        <taxon>Deinococcaceae</taxon>
        <taxon>Deinococcus</taxon>
    </lineage>
</organism>
<dbReference type="Gene3D" id="3.30.565.10">
    <property type="entry name" value="Histidine kinase-like ATPase, C-terminal domain"/>
    <property type="match status" value="1"/>
</dbReference>
<dbReference type="CDD" id="cd16934">
    <property type="entry name" value="HATPase_RsbT-like"/>
    <property type="match status" value="1"/>
</dbReference>
<dbReference type="Pfam" id="PF13581">
    <property type="entry name" value="HATPase_c_2"/>
    <property type="match status" value="1"/>
</dbReference>
<evidence type="ECO:0000259" key="1">
    <source>
        <dbReference type="SMART" id="SM00387"/>
    </source>
</evidence>
<evidence type="ECO:0000313" key="2">
    <source>
        <dbReference type="EMBL" id="XBV83482.1"/>
    </source>
</evidence>
<reference evidence="2" key="1">
    <citation type="submission" date="2024-06" db="EMBL/GenBank/DDBJ databases">
        <title>Draft Genome Sequence of Deinococcus sonorensis Type Strain KR-87, a Biofilm Producing Representative of the Genus Deinococcus.</title>
        <authorList>
            <person name="Boren L.S."/>
            <person name="Grosso R.A."/>
            <person name="Hugenberg-Cox A.N."/>
            <person name="Hill J.T.E."/>
            <person name="Albert C.M."/>
            <person name="Tuohy J.M."/>
        </authorList>
    </citation>
    <scope>NUCLEOTIDE SEQUENCE</scope>
    <source>
        <strain evidence="2">KR-87</strain>
        <plasmid evidence="2">pDson04</plasmid>
    </source>
</reference>